<feature type="region of interest" description="Disordered" evidence="1">
    <location>
        <begin position="23"/>
        <end position="48"/>
    </location>
</feature>
<comment type="caution">
    <text evidence="2">The sequence shown here is derived from an EMBL/GenBank/DDBJ whole genome shotgun (WGS) entry which is preliminary data.</text>
</comment>
<evidence type="ECO:0000313" key="2">
    <source>
        <dbReference type="EMBL" id="MPW23402.1"/>
    </source>
</evidence>
<accession>A0A7X1NK09</accession>
<keyword evidence="3" id="KW-1185">Reference proteome</keyword>
<proteinExistence type="predicted"/>
<feature type="compositionally biased region" description="Polar residues" evidence="1">
    <location>
        <begin position="33"/>
        <end position="42"/>
    </location>
</feature>
<dbReference type="Proteomes" id="UP000484381">
    <property type="component" value="Unassembled WGS sequence"/>
</dbReference>
<evidence type="ECO:0000313" key="3">
    <source>
        <dbReference type="Proteomes" id="UP000484381"/>
    </source>
</evidence>
<organism evidence="2 3">
    <name type="scientific">Paraburkholderia franconis</name>
    <dbReference type="NCBI Taxonomy" id="2654983"/>
    <lineage>
        <taxon>Bacteria</taxon>
        <taxon>Pseudomonadati</taxon>
        <taxon>Pseudomonadota</taxon>
        <taxon>Betaproteobacteria</taxon>
        <taxon>Burkholderiales</taxon>
        <taxon>Burkholderiaceae</taxon>
        <taxon>Paraburkholderia</taxon>
    </lineage>
</organism>
<dbReference type="EMBL" id="WHNP01000107">
    <property type="protein sequence ID" value="MPW23402.1"/>
    <property type="molecule type" value="Genomic_DNA"/>
</dbReference>
<protein>
    <submittedName>
        <fullName evidence="2">Uncharacterized protein</fullName>
    </submittedName>
</protein>
<dbReference type="AlphaFoldDB" id="A0A7X1NK09"/>
<sequence>MKFKVDELKAEAGSIRSELEAVRDDEQEAFDNMSASRQSGEPGQNAEASIGNLDTAISALDEIEDLTDLVDAIEALGDAENG</sequence>
<reference evidence="2 3" key="1">
    <citation type="submission" date="2019-10" db="EMBL/GenBank/DDBJ databases">
        <title>Paraburkholderia sp. isolated from nodules of Mimosa pudica from Brazilian Atlantic Forest soils.</title>
        <authorList>
            <person name="Paulitsch F."/>
            <person name="Hungria M."/>
            <person name="Dall'Agnol R."/>
        </authorList>
    </citation>
    <scope>NUCLEOTIDE SEQUENCE [LARGE SCALE GENOMIC DNA]</scope>
    <source>
        <strain evidence="2 3">CNPSo 3157</strain>
    </source>
</reference>
<gene>
    <name evidence="2" type="ORF">GCT13_43325</name>
</gene>
<name>A0A7X1NK09_9BURK</name>
<evidence type="ECO:0000256" key="1">
    <source>
        <dbReference type="SAM" id="MobiDB-lite"/>
    </source>
</evidence>